<gene>
    <name evidence="2" type="ORF">DES51_101271</name>
</gene>
<dbReference type="GO" id="GO:0016491">
    <property type="term" value="F:oxidoreductase activity"/>
    <property type="evidence" value="ECO:0007669"/>
    <property type="project" value="InterPro"/>
</dbReference>
<feature type="domain" description="Glutamate synthase alpha subunit C-terminal" evidence="1">
    <location>
        <begin position="24"/>
        <end position="176"/>
    </location>
</feature>
<protein>
    <submittedName>
        <fullName evidence="2">Glutamate synthase (NADPH) GltB3 subunit</fullName>
    </submittedName>
</protein>
<dbReference type="STRING" id="1034346.GCA_000313565_00267"/>
<dbReference type="InterPro" id="IPR002489">
    <property type="entry name" value="Glu_synth_asu_C"/>
</dbReference>
<name>A0A318KVR5_9FIRM</name>
<dbReference type="PANTHER" id="PTHR39673:SF5">
    <property type="entry name" value="TUNGSTEN-CONTAINING FORMYLMETHANOFURAN DEHYDROGENASE 2 SUBUNIT C"/>
    <property type="match status" value="1"/>
</dbReference>
<accession>A0A318KVR5</accession>
<dbReference type="InterPro" id="IPR036485">
    <property type="entry name" value="Glu_synth_asu_C_sf"/>
</dbReference>
<dbReference type="AlphaFoldDB" id="A0A318KVR5"/>
<dbReference type="EMBL" id="QJKH01000001">
    <property type="protein sequence ID" value="PXX81659.1"/>
    <property type="molecule type" value="Genomic_DNA"/>
</dbReference>
<dbReference type="OrthoDB" id="9803192at2"/>
<organism evidence="2 3">
    <name type="scientific">Dielma fastidiosa</name>
    <dbReference type="NCBI Taxonomy" id="1034346"/>
    <lineage>
        <taxon>Bacteria</taxon>
        <taxon>Bacillati</taxon>
        <taxon>Bacillota</taxon>
        <taxon>Erysipelotrichia</taxon>
        <taxon>Erysipelotrichales</taxon>
        <taxon>Erysipelotrichaceae</taxon>
        <taxon>Dielma</taxon>
    </lineage>
</organism>
<dbReference type="PANTHER" id="PTHR39673">
    <property type="entry name" value="TUNGSTEN FORMYLMETHANOFURAN DEHYDROGENASE, SUBUNIT C (FWDC)"/>
    <property type="match status" value="1"/>
</dbReference>
<evidence type="ECO:0000259" key="1">
    <source>
        <dbReference type="Pfam" id="PF01493"/>
    </source>
</evidence>
<comment type="caution">
    <text evidence="2">The sequence shown here is derived from an EMBL/GenBank/DDBJ whole genome shotgun (WGS) entry which is preliminary data.</text>
</comment>
<dbReference type="Gene3D" id="2.160.20.60">
    <property type="entry name" value="Glutamate synthase, alpha subunit, C-terminal domain"/>
    <property type="match status" value="1"/>
</dbReference>
<dbReference type="Pfam" id="PF01493">
    <property type="entry name" value="GXGXG"/>
    <property type="match status" value="1"/>
</dbReference>
<evidence type="ECO:0000313" key="2">
    <source>
        <dbReference type="EMBL" id="PXX81659.1"/>
    </source>
</evidence>
<dbReference type="SUPFAM" id="SSF69336">
    <property type="entry name" value="Alpha subunit of glutamate synthase, C-terminal domain"/>
    <property type="match status" value="1"/>
</dbReference>
<dbReference type="RefSeq" id="WP_022936576.1">
    <property type="nucleotide sequence ID" value="NZ_CABKRQ010000001.1"/>
</dbReference>
<dbReference type="Proteomes" id="UP000247612">
    <property type="component" value="Unassembled WGS sequence"/>
</dbReference>
<keyword evidence="3" id="KW-1185">Reference proteome</keyword>
<sequence length="234" mass="25291">MLIDAKKYNAAQINELAANSSDAVIISDCCAQRYLGCGLSHQTLLIDGTPGNDLGAMMNGAMIVLQGNAQEGLGNTMNAGTIVVHGHCGDLCAYSMRGGKIYVRDGAGVRCGIHMKEYKEHKPILVVGETCGECLGEYMAGGLIIVLNRSNALKPYPLRCGIGQHGGLMLFRLADTDTTAYDHLATADELKMAAPYIEEFCAYFNESAEDYQKSRYIALRPAADDPYVGYYIKN</sequence>
<proteinExistence type="predicted"/>
<reference evidence="2 3" key="1">
    <citation type="submission" date="2018-05" db="EMBL/GenBank/DDBJ databases">
        <title>Genomic Encyclopedia of Type Strains, Phase IV (KMG-IV): sequencing the most valuable type-strain genomes for metagenomic binning, comparative biology and taxonomic classification.</title>
        <authorList>
            <person name="Goeker M."/>
        </authorList>
    </citation>
    <scope>NUCLEOTIDE SEQUENCE [LARGE SCALE GENOMIC DNA]</scope>
    <source>
        <strain evidence="2 3">JC118</strain>
    </source>
</reference>
<evidence type="ECO:0000313" key="3">
    <source>
        <dbReference type="Proteomes" id="UP000247612"/>
    </source>
</evidence>